<evidence type="ECO:0000313" key="2">
    <source>
        <dbReference type="EMBL" id="GAG93664.1"/>
    </source>
</evidence>
<gene>
    <name evidence="2" type="ORF">S01H4_36601</name>
</gene>
<protein>
    <recommendedName>
        <fullName evidence="1">Transposase IS66 central domain-containing protein</fullName>
    </recommendedName>
</protein>
<accession>X1BCJ4</accession>
<feature type="domain" description="Transposase IS66 central" evidence="1">
    <location>
        <begin position="1"/>
        <end position="45"/>
    </location>
</feature>
<dbReference type="InterPro" id="IPR004291">
    <property type="entry name" value="Transposase_IS66_central"/>
</dbReference>
<proteinExistence type="predicted"/>
<dbReference type="EMBL" id="BART01019584">
    <property type="protein sequence ID" value="GAG93664.1"/>
    <property type="molecule type" value="Genomic_DNA"/>
</dbReference>
<name>X1BCJ4_9ZZZZ</name>
<evidence type="ECO:0000259" key="1">
    <source>
        <dbReference type="Pfam" id="PF03050"/>
    </source>
</evidence>
<comment type="caution">
    <text evidence="2">The sequence shown here is derived from an EMBL/GenBank/DDBJ whole genome shotgun (WGS) entry which is preliminary data.</text>
</comment>
<dbReference type="Pfam" id="PF03050">
    <property type="entry name" value="DDE_Tnp_IS66"/>
    <property type="match status" value="1"/>
</dbReference>
<dbReference type="AlphaFoldDB" id="X1BCJ4"/>
<sequence length="46" mass="5460">MGKAIGYLLRHYDRLTLFCREVGALIDNNRMEETLKLIIRNRKTSH</sequence>
<feature type="non-terminal residue" evidence="2">
    <location>
        <position position="46"/>
    </location>
</feature>
<reference evidence="2" key="1">
    <citation type="journal article" date="2014" name="Front. Microbiol.">
        <title>High frequency of phylogenetically diverse reductive dehalogenase-homologous genes in deep subseafloor sedimentary metagenomes.</title>
        <authorList>
            <person name="Kawai M."/>
            <person name="Futagami T."/>
            <person name="Toyoda A."/>
            <person name="Takaki Y."/>
            <person name="Nishi S."/>
            <person name="Hori S."/>
            <person name="Arai W."/>
            <person name="Tsubouchi T."/>
            <person name="Morono Y."/>
            <person name="Uchiyama I."/>
            <person name="Ito T."/>
            <person name="Fujiyama A."/>
            <person name="Inagaki F."/>
            <person name="Takami H."/>
        </authorList>
    </citation>
    <scope>NUCLEOTIDE SEQUENCE</scope>
    <source>
        <strain evidence="2">Expedition CK06-06</strain>
    </source>
</reference>
<organism evidence="2">
    <name type="scientific">marine sediment metagenome</name>
    <dbReference type="NCBI Taxonomy" id="412755"/>
    <lineage>
        <taxon>unclassified sequences</taxon>
        <taxon>metagenomes</taxon>
        <taxon>ecological metagenomes</taxon>
    </lineage>
</organism>